<keyword evidence="6" id="KW-0677">Repeat</keyword>
<dbReference type="Gene3D" id="3.30.870.10">
    <property type="entry name" value="Endonuclease Chain A"/>
    <property type="match status" value="2"/>
</dbReference>
<feature type="domain" description="PLD phosphodiesterase" evidence="15">
    <location>
        <begin position="397"/>
        <end position="424"/>
    </location>
</feature>
<evidence type="ECO:0000256" key="13">
    <source>
        <dbReference type="SAM" id="MobiDB-lite"/>
    </source>
</evidence>
<dbReference type="InterPro" id="IPR027379">
    <property type="entry name" value="CLS_N"/>
</dbReference>
<dbReference type="GO" id="GO:0005886">
    <property type="term" value="C:plasma membrane"/>
    <property type="evidence" value="ECO:0007669"/>
    <property type="project" value="UniProtKB-SubCell"/>
</dbReference>
<keyword evidence="4" id="KW-0808">Transferase</keyword>
<feature type="region of interest" description="Disordered" evidence="13">
    <location>
        <begin position="67"/>
        <end position="90"/>
    </location>
</feature>
<proteinExistence type="predicted"/>
<feature type="domain" description="PLD phosphodiesterase" evidence="15">
    <location>
        <begin position="222"/>
        <end position="249"/>
    </location>
</feature>
<accession>Q315K5</accession>
<evidence type="ECO:0000256" key="9">
    <source>
        <dbReference type="ARBA" id="ARBA00023136"/>
    </source>
</evidence>
<dbReference type="Pfam" id="PF13091">
    <property type="entry name" value="PLDc_2"/>
    <property type="match status" value="2"/>
</dbReference>
<evidence type="ECO:0000256" key="7">
    <source>
        <dbReference type="ARBA" id="ARBA00022989"/>
    </source>
</evidence>
<keyword evidence="8" id="KW-0443">Lipid metabolism</keyword>
<organism evidence="16 17">
    <name type="scientific">Oleidesulfovibrio alaskensis (strain ATCC BAA-1058 / DSM 17464 / G20)</name>
    <name type="common">Desulfovibrio alaskensis</name>
    <dbReference type="NCBI Taxonomy" id="207559"/>
    <lineage>
        <taxon>Bacteria</taxon>
        <taxon>Pseudomonadati</taxon>
        <taxon>Thermodesulfobacteriota</taxon>
        <taxon>Desulfovibrionia</taxon>
        <taxon>Desulfovibrionales</taxon>
        <taxon>Desulfovibrionaceae</taxon>
        <taxon>Oleidesulfovibrio</taxon>
    </lineage>
</organism>
<evidence type="ECO:0000256" key="10">
    <source>
        <dbReference type="ARBA" id="ARBA00023209"/>
    </source>
</evidence>
<evidence type="ECO:0000259" key="15">
    <source>
        <dbReference type="PROSITE" id="PS50035"/>
    </source>
</evidence>
<evidence type="ECO:0000256" key="3">
    <source>
        <dbReference type="ARBA" id="ARBA00022516"/>
    </source>
</evidence>
<keyword evidence="3" id="KW-0444">Lipid biosynthesis</keyword>
<dbReference type="SMART" id="SM00155">
    <property type="entry name" value="PLDc"/>
    <property type="match status" value="2"/>
</dbReference>
<evidence type="ECO:0000256" key="2">
    <source>
        <dbReference type="ARBA" id="ARBA00022475"/>
    </source>
</evidence>
<feature type="transmembrane region" description="Helical" evidence="14">
    <location>
        <begin position="35"/>
        <end position="58"/>
    </location>
</feature>
<evidence type="ECO:0000313" key="16">
    <source>
        <dbReference type="EMBL" id="ABB37391.1"/>
    </source>
</evidence>
<dbReference type="CDD" id="cd09163">
    <property type="entry name" value="PLDc_CLS_unchar2_2"/>
    <property type="match status" value="1"/>
</dbReference>
<gene>
    <name evidence="16" type="ordered locus">Dde_0590</name>
</gene>
<keyword evidence="10" id="KW-0594">Phospholipid biosynthesis</keyword>
<dbReference type="PANTHER" id="PTHR21248">
    <property type="entry name" value="CARDIOLIPIN SYNTHASE"/>
    <property type="match status" value="1"/>
</dbReference>
<keyword evidence="5 14" id="KW-0812">Transmembrane</keyword>
<dbReference type="EC" id="2.7.8.-" evidence="12"/>
<name>Q315K5_OLEA2</name>
<sequence length="484" mass="53553">MDFTLLSGLLVVINLCVSFTAAGHALLNKREPRASLGWVAVCLTFPLAGPLLYFVFGINRVRSKAERLNEENSARGTATKGRLHGGTHPFLPPGSMDDYLIAPVYRTLQRSGLAVTGMPLVGGNDVRIMHNGEQAYPRMIEAVECAEDSLYLATYIFETGPEGRRFIEALSSAAARGVDVRVLVDGVGELYAFPRAGTLLQRRGVRVARFLPPRLFPPQLSVNLRNHRKVLVADGQVGFTGGMNLGDRHMVDNPENRRPVVDIHFGFSGPVVAQLQEAFLDDWGFATGEYTLPRRVTEEPCGDTLCRVVKGGPGQDIDRISALMTGVISSACRSVRIMTPYFLPSGDLISAMQAAALRGVRVDVVLPGKNNLPAVHWATRNMLWQLLRFGVHVYYQPGPFVHSKIMLIDGSYAQVGSANLDPRSLRLNFELNVEIFDTSVVRPLVRHFDNVRRNARSITLSELENRSLPVRMRDAAFWLFTPYL</sequence>
<reference evidence="16 17" key="1">
    <citation type="journal article" date="2011" name="J. Bacteriol.">
        <title>Complete genome sequence and updated annotation of Desulfovibrio alaskensis G20.</title>
        <authorList>
            <person name="Hauser L.J."/>
            <person name="Land M.L."/>
            <person name="Brown S.D."/>
            <person name="Larimer F."/>
            <person name="Keller K.L."/>
            <person name="Rapp-Giles B.J."/>
            <person name="Price M.N."/>
            <person name="Lin M."/>
            <person name="Bruce D.C."/>
            <person name="Detter J.C."/>
            <person name="Tapia R."/>
            <person name="Han C.S."/>
            <person name="Goodwin L.A."/>
            <person name="Cheng J.F."/>
            <person name="Pitluck S."/>
            <person name="Copeland A."/>
            <person name="Lucas S."/>
            <person name="Nolan M."/>
            <person name="Lapidus A.L."/>
            <person name="Palumbo A.V."/>
            <person name="Wall J.D."/>
        </authorList>
    </citation>
    <scope>NUCLEOTIDE SEQUENCE [LARGE SCALE GENOMIC DNA]</scope>
    <source>
        <strain evidence="17">ATCC BAA 1058 / DSM 17464 / G20</strain>
    </source>
</reference>
<dbReference type="KEGG" id="dde:Dde_0590"/>
<evidence type="ECO:0000256" key="1">
    <source>
        <dbReference type="ARBA" id="ARBA00004651"/>
    </source>
</evidence>
<keyword evidence="9 14" id="KW-0472">Membrane</keyword>
<dbReference type="InterPro" id="IPR001736">
    <property type="entry name" value="PLipase_D/transphosphatidylase"/>
</dbReference>
<evidence type="ECO:0000256" key="8">
    <source>
        <dbReference type="ARBA" id="ARBA00023098"/>
    </source>
</evidence>
<evidence type="ECO:0000256" key="4">
    <source>
        <dbReference type="ARBA" id="ARBA00022679"/>
    </source>
</evidence>
<dbReference type="PROSITE" id="PS50035">
    <property type="entry name" value="PLD"/>
    <property type="match status" value="2"/>
</dbReference>
<dbReference type="InterPro" id="IPR022924">
    <property type="entry name" value="Cardiolipin_synthase"/>
</dbReference>
<dbReference type="PANTHER" id="PTHR21248:SF22">
    <property type="entry name" value="PHOSPHOLIPASE D"/>
    <property type="match status" value="1"/>
</dbReference>
<evidence type="ECO:0000256" key="5">
    <source>
        <dbReference type="ARBA" id="ARBA00022692"/>
    </source>
</evidence>
<dbReference type="InterPro" id="IPR025202">
    <property type="entry name" value="PLD-like_dom"/>
</dbReference>
<evidence type="ECO:0000256" key="12">
    <source>
        <dbReference type="NCBIfam" id="TIGR04265"/>
    </source>
</evidence>
<dbReference type="GO" id="GO:0008808">
    <property type="term" value="F:cardiolipin synthase activity"/>
    <property type="evidence" value="ECO:0007669"/>
    <property type="project" value="UniProtKB-UniRule"/>
</dbReference>
<dbReference type="HOGENOM" id="CLU_038053_1_0_7"/>
<dbReference type="NCBIfam" id="TIGR04265">
    <property type="entry name" value="bac_cardiolipin"/>
    <property type="match status" value="1"/>
</dbReference>
<keyword evidence="2" id="KW-1003">Cell membrane</keyword>
<dbReference type="CDD" id="cd09157">
    <property type="entry name" value="PLDc_CLS_unchar2_1"/>
    <property type="match status" value="1"/>
</dbReference>
<keyword evidence="11" id="KW-1208">Phospholipid metabolism</keyword>
<dbReference type="EMBL" id="CP000112">
    <property type="protein sequence ID" value="ABB37391.1"/>
    <property type="molecule type" value="Genomic_DNA"/>
</dbReference>
<dbReference type="eggNOG" id="COG1502">
    <property type="taxonomic scope" value="Bacteria"/>
</dbReference>
<evidence type="ECO:0000256" key="11">
    <source>
        <dbReference type="ARBA" id="ARBA00023264"/>
    </source>
</evidence>
<evidence type="ECO:0000256" key="6">
    <source>
        <dbReference type="ARBA" id="ARBA00022737"/>
    </source>
</evidence>
<dbReference type="Pfam" id="PF13396">
    <property type="entry name" value="PLDc_N"/>
    <property type="match status" value="1"/>
</dbReference>
<evidence type="ECO:0000313" key="17">
    <source>
        <dbReference type="Proteomes" id="UP000002710"/>
    </source>
</evidence>
<dbReference type="Proteomes" id="UP000002710">
    <property type="component" value="Chromosome"/>
</dbReference>
<dbReference type="RefSeq" id="WP_011366702.1">
    <property type="nucleotide sequence ID" value="NC_007519.1"/>
</dbReference>
<dbReference type="GO" id="GO:0032049">
    <property type="term" value="P:cardiolipin biosynthetic process"/>
    <property type="evidence" value="ECO:0007669"/>
    <property type="project" value="UniProtKB-UniRule"/>
</dbReference>
<dbReference type="SUPFAM" id="SSF56024">
    <property type="entry name" value="Phospholipase D/nuclease"/>
    <property type="match status" value="2"/>
</dbReference>
<dbReference type="STRING" id="207559.Dde_0590"/>
<dbReference type="AlphaFoldDB" id="Q315K5"/>
<evidence type="ECO:0000256" key="14">
    <source>
        <dbReference type="SAM" id="Phobius"/>
    </source>
</evidence>
<keyword evidence="7 14" id="KW-1133">Transmembrane helix</keyword>
<comment type="subcellular location">
    <subcellularLocation>
        <location evidence="1">Cell membrane</location>
        <topology evidence="1">Multi-pass membrane protein</topology>
    </subcellularLocation>
</comment>
<protein>
    <recommendedName>
        <fullName evidence="12">Cardiolipin synthase</fullName>
        <ecNumber evidence="12">2.7.8.-</ecNumber>
    </recommendedName>
</protein>
<keyword evidence="17" id="KW-1185">Reference proteome</keyword>